<feature type="compositionally biased region" description="Low complexity" evidence="1">
    <location>
        <begin position="1"/>
        <end position="18"/>
    </location>
</feature>
<accession>A0AAV6X7T2</accession>
<organism evidence="2 3">
    <name type="scientific">Buddleja alternifolia</name>
    <dbReference type="NCBI Taxonomy" id="168488"/>
    <lineage>
        <taxon>Eukaryota</taxon>
        <taxon>Viridiplantae</taxon>
        <taxon>Streptophyta</taxon>
        <taxon>Embryophyta</taxon>
        <taxon>Tracheophyta</taxon>
        <taxon>Spermatophyta</taxon>
        <taxon>Magnoliopsida</taxon>
        <taxon>eudicotyledons</taxon>
        <taxon>Gunneridae</taxon>
        <taxon>Pentapetalae</taxon>
        <taxon>asterids</taxon>
        <taxon>lamiids</taxon>
        <taxon>Lamiales</taxon>
        <taxon>Scrophulariaceae</taxon>
        <taxon>Buddlejeae</taxon>
        <taxon>Buddleja</taxon>
    </lineage>
</organism>
<evidence type="ECO:0008006" key="4">
    <source>
        <dbReference type="Google" id="ProtNLM"/>
    </source>
</evidence>
<keyword evidence="3" id="KW-1185">Reference proteome</keyword>
<evidence type="ECO:0000256" key="1">
    <source>
        <dbReference type="SAM" id="MobiDB-lite"/>
    </source>
</evidence>
<dbReference type="PANTHER" id="PTHR31286:SF180">
    <property type="entry name" value="OS10G0362600 PROTEIN"/>
    <property type="match status" value="1"/>
</dbReference>
<dbReference type="Proteomes" id="UP000826271">
    <property type="component" value="Unassembled WGS sequence"/>
</dbReference>
<protein>
    <recommendedName>
        <fullName evidence="4">DUF4283 domain-containing protein</fullName>
    </recommendedName>
</protein>
<feature type="region of interest" description="Disordered" evidence="1">
    <location>
        <begin position="349"/>
        <end position="380"/>
    </location>
</feature>
<name>A0AAV6X7T2_9LAMI</name>
<comment type="caution">
    <text evidence="2">The sequence shown here is derived from an EMBL/GenBank/DDBJ whole genome shotgun (WGS) entry which is preliminary data.</text>
</comment>
<dbReference type="AlphaFoldDB" id="A0AAV6X7T2"/>
<proteinExistence type="predicted"/>
<dbReference type="EMBL" id="WHWC01000010">
    <property type="protein sequence ID" value="KAG8375195.1"/>
    <property type="molecule type" value="Genomic_DNA"/>
</dbReference>
<gene>
    <name evidence="2" type="ORF">BUALT_Bualt10G0075100</name>
</gene>
<evidence type="ECO:0000313" key="2">
    <source>
        <dbReference type="EMBL" id="KAG8375195.1"/>
    </source>
</evidence>
<dbReference type="InterPro" id="IPR040256">
    <property type="entry name" value="At4g02000-like"/>
</dbReference>
<feature type="region of interest" description="Disordered" evidence="1">
    <location>
        <begin position="1"/>
        <end position="27"/>
    </location>
</feature>
<dbReference type="PANTHER" id="PTHR31286">
    <property type="entry name" value="GLYCINE-RICH CELL WALL STRUCTURAL PROTEIN 1.8-LIKE"/>
    <property type="match status" value="1"/>
</dbReference>
<sequence length="448" mass="49001">MANPPLSSSSPPVSATRVPPDKLPVKPSHRSFCDALQSSLGPSLGPSSLRAAKKSLIDIGDRGFGEPRMKKGLRGLFYSRFEMDEMVAPLKFALIGKFSYGVPTINRVRAQFARFGLKGDGFPMKTFKWNKDFSPAAESPIVPIWVSLPDLPIAFYHRKSLHNIGYLIGTPLKIDESTADYTRPSFARVCAEINLFDPLVHEIWLGDDDGDITQKIYYENLPLYCPACKHFGHIEKGCFIFHQGSLDSTPVIPDSNREDLQIGESSAAQSNKKNPDKSKSVFRSLSAIDENEGNQSPPDKIDLNNVDIMENAICDAVEFIHQVGMEAFEQNGTTVGAGKRIPLDLLKEKHGQNTQAKESIIRDKPGTNPPVNTKKSVENGDADHDIPVTIFNRFQTLASCSLPQEAALPLMIVPSESDDSSLPNDVSVVSSSSIDLAIGSALPRLAPL</sequence>
<evidence type="ECO:0000313" key="3">
    <source>
        <dbReference type="Proteomes" id="UP000826271"/>
    </source>
</evidence>
<reference evidence="2" key="1">
    <citation type="submission" date="2019-10" db="EMBL/GenBank/DDBJ databases">
        <authorList>
            <person name="Zhang R."/>
            <person name="Pan Y."/>
            <person name="Wang J."/>
            <person name="Ma R."/>
            <person name="Yu S."/>
        </authorList>
    </citation>
    <scope>NUCLEOTIDE SEQUENCE</scope>
    <source>
        <strain evidence="2">LA-IB0</strain>
        <tissue evidence="2">Leaf</tissue>
    </source>
</reference>